<dbReference type="InterPro" id="IPR002410">
    <property type="entry name" value="Peptidase_S33"/>
</dbReference>
<gene>
    <name evidence="15" type="ORF">SAMN05216551_10591</name>
</gene>
<proteinExistence type="inferred from homology"/>
<dbReference type="SUPFAM" id="SSF53474">
    <property type="entry name" value="alpha/beta-Hydrolases"/>
    <property type="match status" value="1"/>
</dbReference>
<dbReference type="PANTHER" id="PTHR43722:SF1">
    <property type="entry name" value="PROLINE IMINOPEPTIDASE"/>
    <property type="match status" value="1"/>
</dbReference>
<dbReference type="PANTHER" id="PTHR43722">
    <property type="entry name" value="PROLINE IMINOPEPTIDASE"/>
    <property type="match status" value="1"/>
</dbReference>
<dbReference type="Proteomes" id="UP000243719">
    <property type="component" value="Unassembled WGS sequence"/>
</dbReference>
<evidence type="ECO:0000313" key="16">
    <source>
        <dbReference type="Proteomes" id="UP000243719"/>
    </source>
</evidence>
<evidence type="ECO:0000256" key="12">
    <source>
        <dbReference type="PIRSR" id="PIRSR006431-1"/>
    </source>
</evidence>
<evidence type="ECO:0000256" key="13">
    <source>
        <dbReference type="SAM" id="MobiDB-lite"/>
    </source>
</evidence>
<name>A0A1H2PQ13_9BURK</name>
<keyword evidence="9 11" id="KW-0378">Hydrolase</keyword>
<dbReference type="EC" id="3.4.11.5" evidence="4 11"/>
<evidence type="ECO:0000256" key="11">
    <source>
        <dbReference type="PIRNR" id="PIRNR006431"/>
    </source>
</evidence>
<dbReference type="Gene3D" id="3.40.50.1820">
    <property type="entry name" value="alpha/beta hydrolase"/>
    <property type="match status" value="1"/>
</dbReference>
<protein>
    <recommendedName>
        <fullName evidence="5 11">Proline iminopeptidase</fullName>
        <shortName evidence="11">PIP</shortName>
        <ecNumber evidence="4 11">3.4.11.5</ecNumber>
    </recommendedName>
    <alternativeName>
        <fullName evidence="10 11">Prolyl aminopeptidase</fullName>
    </alternativeName>
</protein>
<feature type="active site" description="Proton donor" evidence="12">
    <location>
        <position position="317"/>
    </location>
</feature>
<feature type="compositionally biased region" description="Low complexity" evidence="13">
    <location>
        <begin position="223"/>
        <end position="243"/>
    </location>
</feature>
<keyword evidence="16" id="KW-1185">Reference proteome</keyword>
<dbReference type="PIRSF" id="PIRSF006431">
    <property type="entry name" value="Pept_S33"/>
    <property type="match status" value="1"/>
</dbReference>
<feature type="active site" evidence="12">
    <location>
        <position position="289"/>
    </location>
</feature>
<feature type="domain" description="AB hydrolase-1" evidence="14">
    <location>
        <begin position="34"/>
        <end position="321"/>
    </location>
</feature>
<reference evidence="16" key="1">
    <citation type="submission" date="2016-09" db="EMBL/GenBank/DDBJ databases">
        <authorList>
            <person name="Varghese N."/>
            <person name="Submissions S."/>
        </authorList>
    </citation>
    <scope>NUCLEOTIDE SEQUENCE [LARGE SCALE GENOMIC DNA]</scope>
    <source>
        <strain evidence="16">JS23</strain>
    </source>
</reference>
<evidence type="ECO:0000256" key="4">
    <source>
        <dbReference type="ARBA" id="ARBA00012568"/>
    </source>
</evidence>
<comment type="catalytic activity">
    <reaction evidence="1 11">
        <text>Release of N-terminal proline from a peptide.</text>
        <dbReference type="EC" id="3.4.11.5"/>
    </reaction>
</comment>
<feature type="region of interest" description="Disordered" evidence="13">
    <location>
        <begin position="212"/>
        <end position="243"/>
    </location>
</feature>
<evidence type="ECO:0000256" key="6">
    <source>
        <dbReference type="ARBA" id="ARBA00022438"/>
    </source>
</evidence>
<evidence type="ECO:0000256" key="5">
    <source>
        <dbReference type="ARBA" id="ARBA00021843"/>
    </source>
</evidence>
<dbReference type="GO" id="GO:0004177">
    <property type="term" value="F:aminopeptidase activity"/>
    <property type="evidence" value="ECO:0007669"/>
    <property type="project" value="UniProtKB-UniRule"/>
</dbReference>
<dbReference type="Pfam" id="PF00561">
    <property type="entry name" value="Abhydrolase_1"/>
    <property type="match status" value="1"/>
</dbReference>
<dbReference type="AlphaFoldDB" id="A0A1H2PQ13"/>
<dbReference type="OrthoDB" id="9796770at2"/>
<dbReference type="InterPro" id="IPR005944">
    <property type="entry name" value="Pro_iminopeptidase"/>
</dbReference>
<evidence type="ECO:0000256" key="8">
    <source>
        <dbReference type="ARBA" id="ARBA00022670"/>
    </source>
</evidence>
<organism evidence="15 16">
    <name type="scientific">Chitinasiproducens palmae</name>
    <dbReference type="NCBI Taxonomy" id="1770053"/>
    <lineage>
        <taxon>Bacteria</taxon>
        <taxon>Pseudomonadati</taxon>
        <taxon>Pseudomonadota</taxon>
        <taxon>Betaproteobacteria</taxon>
        <taxon>Burkholderiales</taxon>
        <taxon>Burkholderiaceae</taxon>
        <taxon>Chitinasiproducens</taxon>
    </lineage>
</organism>
<keyword evidence="8 11" id="KW-0645">Protease</keyword>
<evidence type="ECO:0000256" key="1">
    <source>
        <dbReference type="ARBA" id="ARBA00001585"/>
    </source>
</evidence>
<dbReference type="EMBL" id="FNLO01000005">
    <property type="protein sequence ID" value="SDV48438.1"/>
    <property type="molecule type" value="Genomic_DNA"/>
</dbReference>
<evidence type="ECO:0000313" key="15">
    <source>
        <dbReference type="EMBL" id="SDV48438.1"/>
    </source>
</evidence>
<dbReference type="InterPro" id="IPR000073">
    <property type="entry name" value="AB_hydrolase_1"/>
</dbReference>
<dbReference type="InterPro" id="IPR029058">
    <property type="entry name" value="AB_hydrolase_fold"/>
</dbReference>
<evidence type="ECO:0000256" key="9">
    <source>
        <dbReference type="ARBA" id="ARBA00022801"/>
    </source>
</evidence>
<comment type="subcellular location">
    <subcellularLocation>
        <location evidence="2 11">Cytoplasm</location>
    </subcellularLocation>
</comment>
<evidence type="ECO:0000256" key="3">
    <source>
        <dbReference type="ARBA" id="ARBA00010088"/>
    </source>
</evidence>
<dbReference type="STRING" id="1770053.SAMN05216551_10591"/>
<dbReference type="GO" id="GO:0006508">
    <property type="term" value="P:proteolysis"/>
    <property type="evidence" value="ECO:0007669"/>
    <property type="project" value="UniProtKB-KW"/>
</dbReference>
<feature type="active site" description="Nucleophile" evidence="12">
    <location>
        <position position="107"/>
    </location>
</feature>
<comment type="similarity">
    <text evidence="3 11">Belongs to the peptidase S33 family.</text>
</comment>
<evidence type="ECO:0000256" key="10">
    <source>
        <dbReference type="ARBA" id="ARBA00029605"/>
    </source>
</evidence>
<keyword evidence="7 11" id="KW-0963">Cytoplasm</keyword>
<dbReference type="PRINTS" id="PR00793">
    <property type="entry name" value="PROAMNOPTASE"/>
</dbReference>
<sequence length="341" mass="36982">MSASPETVAYSDGMLDVGDGHAIYWRAEGDPAAPAVLIVHGGPGGALNLRWGEFLPDWRKIYFDQRGCGRSEPFGSTAYNTTAHLVDDIERLRAHLGIDRWALFGGSWGTTLALAYGLAHPERCTGFLLRGVFLARREDLDWFLWDVRRVFPDAHAAFLDAIEKAAGRRPQSAAEAIALTGAPLAARDRAGVALAVAWNRFEATLSMVRRAPTDASAAKRPEAAQQSAQESEPSSEPSQAEIAASEKRAVAMALLERHYMAEVLPPEPLLDSIERIAHLPCHIVHGRYDMVCLPEQAFALQRRWPGAKLEIAEDAAHATFEPGIAAALHRAAAALRAAVTA</sequence>
<evidence type="ECO:0000256" key="7">
    <source>
        <dbReference type="ARBA" id="ARBA00022490"/>
    </source>
</evidence>
<keyword evidence="6 11" id="KW-0031">Aminopeptidase</keyword>
<accession>A0A1H2PQ13</accession>
<dbReference type="GO" id="GO:0005737">
    <property type="term" value="C:cytoplasm"/>
    <property type="evidence" value="ECO:0007669"/>
    <property type="project" value="UniProtKB-SubCell"/>
</dbReference>
<evidence type="ECO:0000256" key="2">
    <source>
        <dbReference type="ARBA" id="ARBA00004496"/>
    </source>
</evidence>
<dbReference type="RefSeq" id="WP_091907586.1">
    <property type="nucleotide sequence ID" value="NZ_FNLO01000005.1"/>
</dbReference>
<evidence type="ECO:0000259" key="14">
    <source>
        <dbReference type="Pfam" id="PF00561"/>
    </source>
</evidence>